<evidence type="ECO:0000313" key="1">
    <source>
        <dbReference type="EMBL" id="CAB1128553.1"/>
    </source>
</evidence>
<reference evidence="1 2" key="1">
    <citation type="submission" date="2020-02" db="EMBL/GenBank/DDBJ databases">
        <authorList>
            <person name="Hogendoorn C."/>
        </authorList>
    </citation>
    <scope>NUCLEOTIDE SEQUENCE [LARGE SCALE GENOMIC DNA]</scope>
    <source>
        <strain evidence="1">R501</strain>
    </source>
</reference>
<dbReference type="EMBL" id="LR778114">
    <property type="protein sequence ID" value="CAB1128553.1"/>
    <property type="molecule type" value="Genomic_DNA"/>
</dbReference>
<dbReference type="Proteomes" id="UP000503399">
    <property type="component" value="Chromosome"/>
</dbReference>
<dbReference type="KEGG" id="hfv:R50_1047"/>
<keyword evidence="2" id="KW-1185">Reference proteome</keyword>
<accession>A0A6F8ZFV9</accession>
<proteinExistence type="predicted"/>
<protein>
    <submittedName>
        <fullName evidence="1">Uncharacterized protein</fullName>
    </submittedName>
</protein>
<dbReference type="AlphaFoldDB" id="A0A6F8ZFV9"/>
<gene>
    <name evidence="1" type="ORF">R50_1047</name>
</gene>
<sequence>MFWAPGYGLGSQVCISGPSSRSRKSGPAETPGAPLEREWNCRHLPLRHFGSGLQAINLLVDDF</sequence>
<evidence type="ECO:0000313" key="2">
    <source>
        <dbReference type="Proteomes" id="UP000503399"/>
    </source>
</evidence>
<name>A0A6F8ZFV9_9FIRM</name>
<organism evidence="1 2">
    <name type="scientific">Candidatus Hydrogenisulfobacillus filiaventi</name>
    <dbReference type="NCBI Taxonomy" id="2707344"/>
    <lineage>
        <taxon>Bacteria</taxon>
        <taxon>Bacillati</taxon>
        <taxon>Bacillota</taxon>
        <taxon>Clostridia</taxon>
        <taxon>Eubacteriales</taxon>
        <taxon>Clostridiales Family XVII. Incertae Sedis</taxon>
        <taxon>Candidatus Hydrogenisulfobacillus</taxon>
    </lineage>
</organism>